<feature type="compositionally biased region" description="Basic and acidic residues" evidence="1">
    <location>
        <begin position="27"/>
        <end position="48"/>
    </location>
</feature>
<name>A0A0G4HE06_9ALVE</name>
<dbReference type="VEuPathDB" id="CryptoDB:Cvel_26553"/>
<feature type="compositionally biased region" description="Basic and acidic residues" evidence="1">
    <location>
        <begin position="1"/>
        <end position="10"/>
    </location>
</feature>
<gene>
    <name evidence="2" type="ORF">Cvel_26553</name>
</gene>
<organism evidence="2">
    <name type="scientific">Chromera velia CCMP2878</name>
    <dbReference type="NCBI Taxonomy" id="1169474"/>
    <lineage>
        <taxon>Eukaryota</taxon>
        <taxon>Sar</taxon>
        <taxon>Alveolata</taxon>
        <taxon>Colpodellida</taxon>
        <taxon>Chromeraceae</taxon>
        <taxon>Chromera</taxon>
    </lineage>
</organism>
<evidence type="ECO:0000256" key="1">
    <source>
        <dbReference type="SAM" id="MobiDB-lite"/>
    </source>
</evidence>
<feature type="region of interest" description="Disordered" evidence="1">
    <location>
        <begin position="1"/>
        <end position="48"/>
    </location>
</feature>
<protein>
    <submittedName>
        <fullName evidence="2">Uncharacterized protein</fullName>
    </submittedName>
</protein>
<feature type="region of interest" description="Disordered" evidence="1">
    <location>
        <begin position="154"/>
        <end position="220"/>
    </location>
</feature>
<reference evidence="2" key="1">
    <citation type="submission" date="2014-11" db="EMBL/GenBank/DDBJ databases">
        <authorList>
            <person name="Otto D Thomas"/>
            <person name="Naeem Raeece"/>
        </authorList>
    </citation>
    <scope>NUCLEOTIDE SEQUENCE</scope>
</reference>
<dbReference type="AlphaFoldDB" id="A0A0G4HE06"/>
<accession>A0A0G4HE06</accession>
<sequence length="307" mass="33748">MKDEVKEPTKRTPLPPVPADPSSFLEHQQEQQQRKEADRNRLSNHSDEVRAKAGALAILRWRSDGRHDYCFGKSCESVDACELNAKVKLTDESVLRVGMEKYSMPLCVLKNPSATGTEGEGEVMKVGTDLCIDKLTREKVFALAEIFDPVGDVPSQPLSEAGIDRGDEGSTSSLNRNELGGQETASPFSLPPDQGGQTGSTRDSGSTEEDRYSAPYDYGSVEDRAVLQTDTRGGDHNSDFILLTYMSASLCDHLCVKKGFKSSDLAPYSGTGRLFFAHRDDEIPGAPNTKVRRDYCNQNVCMLMPQD</sequence>
<evidence type="ECO:0000313" key="2">
    <source>
        <dbReference type="EMBL" id="CEM42168.1"/>
    </source>
</evidence>
<proteinExistence type="predicted"/>
<dbReference type="EMBL" id="CDMZ01002395">
    <property type="protein sequence ID" value="CEM42168.1"/>
    <property type="molecule type" value="Genomic_DNA"/>
</dbReference>